<dbReference type="Pfam" id="PF01968">
    <property type="entry name" value="Hydantoinase_A"/>
    <property type="match status" value="1"/>
</dbReference>
<dbReference type="PANTHER" id="PTHR11365">
    <property type="entry name" value="5-OXOPROLINASE RELATED"/>
    <property type="match status" value="1"/>
</dbReference>
<dbReference type="AlphaFoldDB" id="M7CGK2"/>
<accession>M7CGK2</accession>
<gene>
    <name evidence="3" type="ORF">UY3_02710</name>
</gene>
<reference evidence="4" key="1">
    <citation type="journal article" date="2013" name="Nat. Genet.">
        <title>The draft genomes of soft-shell turtle and green sea turtle yield insights into the development and evolution of the turtle-specific body plan.</title>
        <authorList>
            <person name="Wang Z."/>
            <person name="Pascual-Anaya J."/>
            <person name="Zadissa A."/>
            <person name="Li W."/>
            <person name="Niimura Y."/>
            <person name="Huang Z."/>
            <person name="Li C."/>
            <person name="White S."/>
            <person name="Xiong Z."/>
            <person name="Fang D."/>
            <person name="Wang B."/>
            <person name="Ming Y."/>
            <person name="Chen Y."/>
            <person name="Zheng Y."/>
            <person name="Kuraku S."/>
            <person name="Pignatelli M."/>
            <person name="Herrero J."/>
            <person name="Beal K."/>
            <person name="Nozawa M."/>
            <person name="Li Q."/>
            <person name="Wang J."/>
            <person name="Zhang H."/>
            <person name="Yu L."/>
            <person name="Shigenobu S."/>
            <person name="Wang J."/>
            <person name="Liu J."/>
            <person name="Flicek P."/>
            <person name="Searle S."/>
            <person name="Wang J."/>
            <person name="Kuratani S."/>
            <person name="Yin Y."/>
            <person name="Aken B."/>
            <person name="Zhang G."/>
            <person name="Irie N."/>
        </authorList>
    </citation>
    <scope>NUCLEOTIDE SEQUENCE [LARGE SCALE GENOMIC DNA]</scope>
</reference>
<evidence type="ECO:0000259" key="1">
    <source>
        <dbReference type="Pfam" id="PF01968"/>
    </source>
</evidence>
<dbReference type="InterPro" id="IPR002821">
    <property type="entry name" value="Hydantoinase_A"/>
</dbReference>
<dbReference type="Proteomes" id="UP000031443">
    <property type="component" value="Unassembled WGS sequence"/>
</dbReference>
<organism evidence="3 4">
    <name type="scientific">Chelonia mydas</name>
    <name type="common">Green sea-turtle</name>
    <name type="synonym">Chelonia agassizi</name>
    <dbReference type="NCBI Taxonomy" id="8469"/>
    <lineage>
        <taxon>Eukaryota</taxon>
        <taxon>Metazoa</taxon>
        <taxon>Chordata</taxon>
        <taxon>Craniata</taxon>
        <taxon>Vertebrata</taxon>
        <taxon>Euteleostomi</taxon>
        <taxon>Archelosauria</taxon>
        <taxon>Testudinata</taxon>
        <taxon>Testudines</taxon>
        <taxon>Cryptodira</taxon>
        <taxon>Durocryptodira</taxon>
        <taxon>Americhelydia</taxon>
        <taxon>Chelonioidea</taxon>
        <taxon>Cheloniidae</taxon>
        <taxon>Chelonia</taxon>
    </lineage>
</organism>
<feature type="domain" description="Hydantoinase A/oxoprolinase" evidence="1">
    <location>
        <begin position="110"/>
        <end position="196"/>
    </location>
</feature>
<protein>
    <submittedName>
        <fullName evidence="3">5-oxoprolinase</fullName>
    </submittedName>
</protein>
<evidence type="ECO:0000313" key="3">
    <source>
        <dbReference type="EMBL" id="EMP40057.1"/>
    </source>
</evidence>
<name>M7CGK2_CHEMY</name>
<keyword evidence="4" id="KW-1185">Reference proteome</keyword>
<dbReference type="EMBL" id="KB514698">
    <property type="protein sequence ID" value="EMP40057.1"/>
    <property type="molecule type" value="Genomic_DNA"/>
</dbReference>
<proteinExistence type="predicted"/>
<dbReference type="STRING" id="8469.M7CGK2"/>
<dbReference type="InterPro" id="IPR045079">
    <property type="entry name" value="Oxoprolinase-like"/>
</dbReference>
<dbReference type="Pfam" id="PF05378">
    <property type="entry name" value="Hydant_A_N"/>
    <property type="match status" value="1"/>
</dbReference>
<dbReference type="InterPro" id="IPR008040">
    <property type="entry name" value="Hydant_A_N"/>
</dbReference>
<dbReference type="PANTHER" id="PTHR11365:SF2">
    <property type="entry name" value="5-OXOPROLINASE"/>
    <property type="match status" value="1"/>
</dbReference>
<dbReference type="GO" id="GO:0006749">
    <property type="term" value="P:glutathione metabolic process"/>
    <property type="evidence" value="ECO:0007669"/>
    <property type="project" value="TreeGrafter"/>
</dbReference>
<dbReference type="GO" id="GO:0017168">
    <property type="term" value="F:5-oxoprolinase (ATP-hydrolyzing) activity"/>
    <property type="evidence" value="ECO:0007669"/>
    <property type="project" value="TreeGrafter"/>
</dbReference>
<evidence type="ECO:0000259" key="2">
    <source>
        <dbReference type="Pfam" id="PF05378"/>
    </source>
</evidence>
<dbReference type="GO" id="GO:0005829">
    <property type="term" value="C:cytosol"/>
    <property type="evidence" value="ECO:0007669"/>
    <property type="project" value="TreeGrafter"/>
</dbReference>
<evidence type="ECO:0000313" key="4">
    <source>
        <dbReference type="Proteomes" id="UP000031443"/>
    </source>
</evidence>
<feature type="domain" description="Hydantoinase/oxoprolinase N-terminal" evidence="2">
    <location>
        <begin position="1"/>
        <end position="43"/>
    </location>
</feature>
<sequence length="206" mass="22269">MGTTVATNALLERKGERIALLVTKGFRDLLHIGNQARPRIFDLRPVDVAALRRDLQRLLAQGIRSLAVVLLHSYAWPAHEQQVGALAQELGFQHVSLSSSVMPMVRVVPRGYTTCADAYLTPCIRRYLDGFCASFTQQLQDTQVLFMRSDGGLTPMGQFSGSRAILSGPAGGVVGYAITTYSQEDGQPVIGFDMGGGCRLQGGLSL</sequence>